<dbReference type="Pfam" id="PF02486">
    <property type="entry name" value="Rep_trans"/>
    <property type="match status" value="1"/>
</dbReference>
<reference evidence="3" key="1">
    <citation type="journal article" date="2019" name="Int. J. Syst. Evol. Microbiol.">
        <title>The Global Catalogue of Microorganisms (GCM) 10K type strain sequencing project: providing services to taxonomists for standard genome sequencing and annotation.</title>
        <authorList>
            <consortium name="The Broad Institute Genomics Platform"/>
            <consortium name="The Broad Institute Genome Sequencing Center for Infectious Disease"/>
            <person name="Wu L."/>
            <person name="Ma J."/>
        </authorList>
    </citation>
    <scope>NUCLEOTIDE SEQUENCE [LARGE SCALE GENOMIC DNA]</scope>
    <source>
        <strain evidence="3">NBRC 109341</strain>
    </source>
</reference>
<proteinExistence type="predicted"/>
<dbReference type="EMBL" id="BSPB01000005">
    <property type="protein sequence ID" value="GLS13658.1"/>
    <property type="molecule type" value="Genomic_DNA"/>
</dbReference>
<protein>
    <recommendedName>
        <fullName evidence="1">Replication initiation protein-like C-terminal domain-containing protein</fullName>
    </recommendedName>
</protein>
<keyword evidence="3" id="KW-1185">Reference proteome</keyword>
<organism evidence="2 3">
    <name type="scientific">Hydrogenophaga electricum</name>
    <dbReference type="NCBI Taxonomy" id="1230953"/>
    <lineage>
        <taxon>Bacteria</taxon>
        <taxon>Pseudomonadati</taxon>
        <taxon>Pseudomonadota</taxon>
        <taxon>Betaproteobacteria</taxon>
        <taxon>Burkholderiales</taxon>
        <taxon>Comamonadaceae</taxon>
        <taxon>Hydrogenophaga</taxon>
    </lineage>
</organism>
<gene>
    <name evidence="2" type="ORF">GCM10007935_10880</name>
</gene>
<dbReference type="Proteomes" id="UP001156903">
    <property type="component" value="Unassembled WGS sequence"/>
</dbReference>
<evidence type="ECO:0000259" key="1">
    <source>
        <dbReference type="Pfam" id="PF02486"/>
    </source>
</evidence>
<comment type="caution">
    <text evidence="2">The sequence shown here is derived from an EMBL/GenBank/DDBJ whole genome shotgun (WGS) entry which is preliminary data.</text>
</comment>
<feature type="domain" description="Replication initiation protein-like C-terminal" evidence="1">
    <location>
        <begin position="179"/>
        <end position="300"/>
    </location>
</feature>
<name>A0ABQ6C234_9BURK</name>
<evidence type="ECO:0000313" key="3">
    <source>
        <dbReference type="Proteomes" id="UP001156903"/>
    </source>
</evidence>
<dbReference type="InterPro" id="IPR003491">
    <property type="entry name" value="REP-like_C"/>
</dbReference>
<accession>A0ABQ6C234</accession>
<sequence>MTRAKLSDLVLDGNEVAVRLKAERRRTASVVHVDWVRFTAKVKRAPAPAIDDLFPLPQSYADRLRLDRMSELLRALPDADFTVSTQAKALADQVCEALGPDFSVCPEVRKGHDFYRFRWSIVRNDVECGWVGYLASGDSPRQQAQASTLHANVYGTACTFARPGFNHRLADLVRKTEATITRVDLALDFFDGFAGGMDRVVSDYMAGLMDVYGKRPVCNQVGRWPLNRERSFYFGSREAGKQTNVYEKGHQLFGWESGNPWVRVELRYGNKLRVLDADVLNRPADYFAGASEWHAQVLREAEGQAVPEPIKVQQRLPVETIKAEVTRNVRWFSQTALATAALVFRHVGADALVDMLEGAKLPGRLAKFKPTEVRAFYEQCFKDVSRSGTGRPGFSVYQAA</sequence>
<evidence type="ECO:0000313" key="2">
    <source>
        <dbReference type="EMBL" id="GLS13658.1"/>
    </source>
</evidence>
<dbReference type="RefSeq" id="WP_284307005.1">
    <property type="nucleotide sequence ID" value="NZ_BSPB01000005.1"/>
</dbReference>